<evidence type="ECO:0000256" key="9">
    <source>
        <dbReference type="RuleBase" id="RU361219"/>
    </source>
</evidence>
<comment type="subcellular location">
    <subcellularLocation>
        <location evidence="1 9">Endoplasmic reticulum membrane</location>
        <topology evidence="1 9">Multi-pass membrane protein</topology>
    </subcellularLocation>
</comment>
<dbReference type="Pfam" id="PF12349">
    <property type="entry name" value="Sterol-sensing"/>
    <property type="match status" value="1"/>
</dbReference>
<dbReference type="GO" id="GO:0005778">
    <property type="term" value="C:peroxisomal membrane"/>
    <property type="evidence" value="ECO:0007669"/>
    <property type="project" value="TreeGrafter"/>
</dbReference>
<dbReference type="InterPro" id="IPR023076">
    <property type="entry name" value="HMG_CoA_Rdtase_CS"/>
</dbReference>
<dbReference type="PROSITE" id="PS00318">
    <property type="entry name" value="HMG_COA_REDUCTASE_2"/>
    <property type="match status" value="1"/>
</dbReference>
<dbReference type="PANTHER" id="PTHR10572">
    <property type="entry name" value="3-HYDROXY-3-METHYLGLUTARYL-COENZYME A REDUCTASE"/>
    <property type="match status" value="1"/>
</dbReference>
<evidence type="ECO:0000256" key="8">
    <source>
        <dbReference type="ARBA" id="ARBA00023136"/>
    </source>
</evidence>
<organism evidence="12">
    <name type="scientific">Kwoniella pini CBS 10737</name>
    <dbReference type="NCBI Taxonomy" id="1296096"/>
    <lineage>
        <taxon>Eukaryota</taxon>
        <taxon>Fungi</taxon>
        <taxon>Dikarya</taxon>
        <taxon>Basidiomycota</taxon>
        <taxon>Agaricomycotina</taxon>
        <taxon>Tremellomycetes</taxon>
        <taxon>Tremellales</taxon>
        <taxon>Cryptococcaceae</taxon>
        <taxon>Kwoniella</taxon>
    </lineage>
</organism>
<evidence type="ECO:0000256" key="7">
    <source>
        <dbReference type="ARBA" id="ARBA00023002"/>
    </source>
</evidence>
<dbReference type="PRINTS" id="PR00071">
    <property type="entry name" value="HMGCOARDTASE"/>
</dbReference>
<dbReference type="EC" id="1.1.1.34" evidence="9"/>
<dbReference type="RefSeq" id="XP_019008963.1">
    <property type="nucleotide sequence ID" value="XM_019158350.1"/>
</dbReference>
<evidence type="ECO:0000256" key="10">
    <source>
        <dbReference type="SAM" id="MobiDB-lite"/>
    </source>
</evidence>
<dbReference type="PROSITE" id="PS50156">
    <property type="entry name" value="SSD"/>
    <property type="match status" value="1"/>
</dbReference>
<dbReference type="InterPro" id="IPR004554">
    <property type="entry name" value="HMG_CoA_Rdtase_eu_arc"/>
</dbReference>
<feature type="compositionally biased region" description="Low complexity" evidence="10">
    <location>
        <begin position="547"/>
        <end position="558"/>
    </location>
</feature>
<evidence type="ECO:0000313" key="14">
    <source>
        <dbReference type="Proteomes" id="UP000094020"/>
    </source>
</evidence>
<dbReference type="EMBL" id="CP144520">
    <property type="protein sequence ID" value="WWC67472.1"/>
    <property type="molecule type" value="Genomic_DNA"/>
</dbReference>
<dbReference type="EMBL" id="KV700116">
    <property type="protein sequence ID" value="OCF47744.1"/>
    <property type="molecule type" value="Genomic_DNA"/>
</dbReference>
<keyword evidence="7 9" id="KW-0560">Oxidoreductase</keyword>
<dbReference type="Pfam" id="PF00368">
    <property type="entry name" value="HMG-CoA_red"/>
    <property type="match status" value="1"/>
</dbReference>
<dbReference type="FunFam" id="1.10.3270.10:FF:000001">
    <property type="entry name" value="3-hydroxy-3-methylglutaryl coenzyme A reductase"/>
    <property type="match status" value="1"/>
</dbReference>
<feature type="transmembrane region" description="Helical" evidence="9">
    <location>
        <begin position="307"/>
        <end position="328"/>
    </location>
</feature>
<evidence type="ECO:0000256" key="6">
    <source>
        <dbReference type="ARBA" id="ARBA00022989"/>
    </source>
</evidence>
<feature type="region of interest" description="Disordered" evidence="10">
    <location>
        <begin position="1262"/>
        <end position="1287"/>
    </location>
</feature>
<evidence type="ECO:0000256" key="5">
    <source>
        <dbReference type="ARBA" id="ARBA00022857"/>
    </source>
</evidence>
<dbReference type="CDD" id="cd00643">
    <property type="entry name" value="HMG-CoA_reductase_classI"/>
    <property type="match status" value="1"/>
</dbReference>
<proteinExistence type="inferred from homology"/>
<evidence type="ECO:0000256" key="3">
    <source>
        <dbReference type="ARBA" id="ARBA00022692"/>
    </source>
</evidence>
<reference evidence="12" key="3">
    <citation type="submission" date="2016-07" db="EMBL/GenBank/DDBJ databases">
        <title>Evolution of pathogenesis and genome organization in the Tremellales.</title>
        <authorList>
            <person name="Cuomo C."/>
            <person name="Litvintseva A."/>
            <person name="Heitman J."/>
            <person name="Chen Y."/>
            <person name="Sun S."/>
            <person name="Springer D."/>
            <person name="Dromer F."/>
            <person name="Young S."/>
            <person name="Zeng Q."/>
            <person name="Chapman S."/>
            <person name="Gujja S."/>
            <person name="Saif S."/>
            <person name="Birren B."/>
        </authorList>
    </citation>
    <scope>NUCLEOTIDE SEQUENCE</scope>
    <source>
        <strain evidence="12">CBS 10737</strain>
    </source>
</reference>
<dbReference type="NCBIfam" id="TIGR00533">
    <property type="entry name" value="HMG_CoA_R_NADP"/>
    <property type="match status" value="1"/>
</dbReference>
<dbReference type="GO" id="GO:0008299">
    <property type="term" value="P:isoprenoid biosynthetic process"/>
    <property type="evidence" value="ECO:0007669"/>
    <property type="project" value="InterPro"/>
</dbReference>
<feature type="transmembrane region" description="Helical" evidence="9">
    <location>
        <begin position="494"/>
        <end position="518"/>
    </location>
</feature>
<protein>
    <recommendedName>
        <fullName evidence="9">3-hydroxy-3-methylglutaryl coenzyme A reductase</fullName>
        <shortName evidence="9">HMG-CoA reductase</shortName>
        <ecNumber evidence="9">1.1.1.34</ecNumber>
    </recommendedName>
</protein>
<dbReference type="GO" id="GO:0005789">
    <property type="term" value="C:endoplasmic reticulum membrane"/>
    <property type="evidence" value="ECO:0007669"/>
    <property type="project" value="UniProtKB-SubCell"/>
</dbReference>
<dbReference type="SUPFAM" id="SSF82866">
    <property type="entry name" value="Multidrug efflux transporter AcrB transmembrane domain"/>
    <property type="match status" value="1"/>
</dbReference>
<dbReference type="GO" id="GO:0006696">
    <property type="term" value="P:ergosterol biosynthetic process"/>
    <property type="evidence" value="ECO:0007669"/>
    <property type="project" value="TreeGrafter"/>
</dbReference>
<dbReference type="GeneID" id="30175019"/>
<evidence type="ECO:0000259" key="11">
    <source>
        <dbReference type="PROSITE" id="PS50156"/>
    </source>
</evidence>
<dbReference type="GO" id="GO:0015936">
    <property type="term" value="P:coenzyme A metabolic process"/>
    <property type="evidence" value="ECO:0007669"/>
    <property type="project" value="InterPro"/>
</dbReference>
<dbReference type="PROSITE" id="PS00066">
    <property type="entry name" value="HMG_COA_REDUCTASE_1"/>
    <property type="match status" value="1"/>
</dbReference>
<dbReference type="PROSITE" id="PS01192">
    <property type="entry name" value="HMG_COA_REDUCTASE_3"/>
    <property type="match status" value="1"/>
</dbReference>
<dbReference type="PROSITE" id="PS50065">
    <property type="entry name" value="HMG_COA_REDUCTASE_4"/>
    <property type="match status" value="1"/>
</dbReference>
<dbReference type="InterPro" id="IPR023074">
    <property type="entry name" value="HMG_CoA_Rdtase_cat_sf"/>
</dbReference>
<dbReference type="KEGG" id="kpin:30175019"/>
<comment type="catalytic activity">
    <reaction evidence="9">
        <text>(R)-mevalonate + 2 NADP(+) + CoA = (3S)-3-hydroxy-3-methylglutaryl-CoA + 2 NADPH + 2 H(+)</text>
        <dbReference type="Rhea" id="RHEA:15989"/>
        <dbReference type="ChEBI" id="CHEBI:15378"/>
        <dbReference type="ChEBI" id="CHEBI:36464"/>
        <dbReference type="ChEBI" id="CHEBI:43074"/>
        <dbReference type="ChEBI" id="CHEBI:57287"/>
        <dbReference type="ChEBI" id="CHEBI:57783"/>
        <dbReference type="ChEBI" id="CHEBI:58349"/>
        <dbReference type="EC" id="1.1.1.34"/>
    </reaction>
</comment>
<dbReference type="UniPathway" id="UPA00058">
    <property type="reaction ID" value="UER00103"/>
</dbReference>
<accession>A0A1B9HWU5</accession>
<keyword evidence="8 9" id="KW-0472">Membrane</keyword>
<comment type="pathway">
    <text evidence="9">Metabolic intermediate biosynthesis; (R)-mevalonate biosynthesis; (R)-mevalonate from acetyl-CoA: step 3/3.</text>
</comment>
<dbReference type="InterPro" id="IPR009023">
    <property type="entry name" value="HMG_CoA_Rdtase_NAD(P)-bd_sf"/>
</dbReference>
<reference evidence="13" key="4">
    <citation type="submission" date="2024-02" db="EMBL/GenBank/DDBJ databases">
        <title>Comparative genomics of Cryptococcus and Kwoniella reveals pathogenesis evolution and contrasting modes of karyotype evolution via chromosome fusion or intercentromeric recombination.</title>
        <authorList>
            <person name="Coelho M.A."/>
            <person name="David-Palma M."/>
            <person name="Shea T."/>
            <person name="Bowers K."/>
            <person name="McGinley-Smith S."/>
            <person name="Mohammad A.W."/>
            <person name="Gnirke A."/>
            <person name="Yurkov A.M."/>
            <person name="Nowrousian M."/>
            <person name="Sun S."/>
            <person name="Cuomo C.A."/>
            <person name="Heitman J."/>
        </authorList>
    </citation>
    <scope>NUCLEOTIDE SEQUENCE</scope>
    <source>
        <strain evidence="13">CBS 10737</strain>
    </source>
</reference>
<dbReference type="Gene3D" id="3.90.770.10">
    <property type="entry name" value="3-hydroxy-3-methylglutaryl-coenzyme A Reductase, Chain A, domain 2"/>
    <property type="match status" value="1"/>
</dbReference>
<dbReference type="Proteomes" id="UP000094020">
    <property type="component" value="Chromosome 2"/>
</dbReference>
<keyword evidence="3 9" id="KW-0812">Transmembrane</keyword>
<dbReference type="InterPro" id="IPR000731">
    <property type="entry name" value="SSD"/>
</dbReference>
<evidence type="ECO:0000256" key="1">
    <source>
        <dbReference type="ARBA" id="ARBA00004477"/>
    </source>
</evidence>
<dbReference type="Gene3D" id="1.10.3270.10">
    <property type="entry name" value="HMGR, N-terminal domain"/>
    <property type="match status" value="1"/>
</dbReference>
<dbReference type="InterPro" id="IPR009029">
    <property type="entry name" value="HMG_CoA_Rdtase_sub-bd_dom_sf"/>
</dbReference>
<reference evidence="13" key="2">
    <citation type="submission" date="2013-07" db="EMBL/GenBank/DDBJ databases">
        <authorList>
            <consortium name="The Broad Institute Genome Sequencing Platform"/>
            <person name="Cuomo C."/>
            <person name="Litvintseva A."/>
            <person name="Chen Y."/>
            <person name="Heitman J."/>
            <person name="Sun S."/>
            <person name="Springer D."/>
            <person name="Dromer F."/>
            <person name="Young S.K."/>
            <person name="Zeng Q."/>
            <person name="Gargeya S."/>
            <person name="Fitzgerald M."/>
            <person name="Abouelleil A."/>
            <person name="Alvarado L."/>
            <person name="Berlin A.M."/>
            <person name="Chapman S.B."/>
            <person name="Dewar J."/>
            <person name="Goldberg J."/>
            <person name="Griggs A."/>
            <person name="Gujja S."/>
            <person name="Hansen M."/>
            <person name="Howarth C."/>
            <person name="Imamovic A."/>
            <person name="Larimer J."/>
            <person name="McCowan C."/>
            <person name="Murphy C."/>
            <person name="Pearson M."/>
            <person name="Priest M."/>
            <person name="Roberts A."/>
            <person name="Saif S."/>
            <person name="Shea T."/>
            <person name="Sykes S."/>
            <person name="Wortman J."/>
            <person name="Nusbaum C."/>
            <person name="Birren B."/>
        </authorList>
    </citation>
    <scope>NUCLEOTIDE SEQUENCE</scope>
    <source>
        <strain evidence="13">CBS 10737</strain>
    </source>
</reference>
<feature type="compositionally biased region" description="Basic and acidic residues" evidence="10">
    <location>
        <begin position="755"/>
        <end position="770"/>
    </location>
</feature>
<keyword evidence="6 9" id="KW-1133">Transmembrane helix</keyword>
<dbReference type="InterPro" id="IPR002202">
    <property type="entry name" value="HMG_CoA_Rdtase"/>
</dbReference>
<keyword evidence="5 9" id="KW-0521">NADP</keyword>
<name>A0A1B9HWU5_9TREE</name>
<dbReference type="PANTHER" id="PTHR10572:SF24">
    <property type="entry name" value="3-HYDROXY-3-METHYLGLUTARYL-COENZYME A REDUCTASE"/>
    <property type="match status" value="1"/>
</dbReference>
<dbReference type="OrthoDB" id="310654at2759"/>
<dbReference type="STRING" id="1296096.A0A1B9HWU5"/>
<dbReference type="Gene3D" id="3.30.70.420">
    <property type="entry name" value="Hydroxymethylglutaryl-CoA reductase, class I/II, NAD/NADP-binding domain"/>
    <property type="match status" value="1"/>
</dbReference>
<comment type="similarity">
    <text evidence="2 9">Belongs to the HMG-CoA reductase family.</text>
</comment>
<dbReference type="SUPFAM" id="SSF56542">
    <property type="entry name" value="Substrate-binding domain of HMG-CoA reductase"/>
    <property type="match status" value="1"/>
</dbReference>
<keyword evidence="14" id="KW-1185">Reference proteome</keyword>
<evidence type="ECO:0000313" key="12">
    <source>
        <dbReference type="EMBL" id="OCF47744.1"/>
    </source>
</evidence>
<dbReference type="InterPro" id="IPR023282">
    <property type="entry name" value="HMG_CoA_Rdtase_N"/>
</dbReference>
<dbReference type="FunFam" id="3.30.70.420:FF:000001">
    <property type="entry name" value="3-hydroxy-3-methylglutaryl coenzyme A reductase"/>
    <property type="match status" value="1"/>
</dbReference>
<dbReference type="GO" id="GO:0004420">
    <property type="term" value="F:hydroxymethylglutaryl-CoA reductase (NADPH) activity"/>
    <property type="evidence" value="ECO:0007669"/>
    <property type="project" value="UniProtKB-EC"/>
</dbReference>
<feature type="domain" description="SSD" evidence="11">
    <location>
        <begin position="306"/>
        <end position="516"/>
    </location>
</feature>
<dbReference type="SUPFAM" id="SSF55035">
    <property type="entry name" value="NAD-binding domain of HMG-CoA reductase"/>
    <property type="match status" value="1"/>
</dbReference>
<evidence type="ECO:0000313" key="13">
    <source>
        <dbReference type="EMBL" id="WWC67472.1"/>
    </source>
</evidence>
<sequence>MLRSTLVSLSSLASSAPIEVITTTFILVTLVYFQLLQAIKGSVFFNIQSTSPSPRPVHLVRLSHPPQFDETLYGLPSTSSSIASNLNTATPWSGEDWQPVSVGDFRRILEANAVEGGYVFDEKIGGNKAGEKAAVVLAKQLVVVREDWEGSVEQWQEWLLNDFSVEFGGSKYTYKDLRFDSSIKPTLVPHPLHSSQSVLTLFFQAPTPDLPTLLYLNALSKLPSFTPSHSNTTFQILSSSDSGSWGFLPSFDGAGLFSNFGDGMHQSEREDEDALYGLRNVRWFTYAVRALGMRFWNLAKNADSADIFVVLLGYILMHGVFVHLFIGMRNIGSSFWLPVATLVSSTFAFLVALLAAYLLNVPVDPICLSEALPFLVITVGFDKPFLLAKAVLQNPDIAPVPTSPEMSPVDDVVDETGLGLDLGTLHKELAPLERLQRLAEGKVRWAAPVAAKKVVVDAVKQSGVRIVRDYAIEIAVLSVGAASGIGGLREFCYLAALIMAVDCVFLFSFYVAILSVMVEVHRIKLIRGNRRAKHLRRNSSHASLNGSSISPSPTSKSFIPKEADGQPKNPMVRLKLLLIVSFLTLHILNLCTTLTEQTALKRHSTHSVPKSHPRAMLDPRSPTLSPMLQALYDNQPSETDMAVQIIPATNIVASSEDYTPSRMATIDQFMSEWTQLVGDPVLSKWIVVTLGISVLLNGYLIKGIASNSMGGKGPVAAAAQILVGVFESAEKNDRARKAASKSATPRGKLPVNSAHIKDGEQTPKGDDRPNGHLGQVMVQPSAPNVPIISEPETSISKSDSSSSLQSMTFGRRSLEECIDIYAGGVGSNNLSDEEIILLVEKGKIAPYALEKVLKNLERAVRVRRAVISRASVTRTLENSLLPMADYDYKQIIGACCENVVGYMPIPVGIAGPLNVDGEILHIPMATTEGTLVASTSRGCKALNSGGGVTTVLTHDAMTRGPAIDFPSIVLACDARIWIDSHEGFGILKAAFDSTSRFARLQTLECALAGRTLYVRFATQTGDAMGMNMISKGVEKALEVLRQRYPEMHVLALSGNYCTDKKPAAINWIEGRGKSVVAEAVVPGHIVKSVLKTTVKDLCNLNIKKNLIGSAMAGSIGGFNAHAANILTAMYLACGQDPAQNVESSNCMTLMEPINDGADLLITCSMPSIEVGTVGGGTILSPQRSMLEMLGVAGAHSTNPGQNAQRLARIICAAVMAGELSLMSALAAGHLIQAHMKHNRSAPVTPGAVTPFGSITPLRESQLINGPPPPTNKISQSLSPVTATRQTF</sequence>
<evidence type="ECO:0000256" key="4">
    <source>
        <dbReference type="ARBA" id="ARBA00022824"/>
    </source>
</evidence>
<reference evidence="12" key="1">
    <citation type="submission" date="2013-07" db="EMBL/GenBank/DDBJ databases">
        <title>The Genome Sequence of Cryptococcus pinus CBS10737.</title>
        <authorList>
            <consortium name="The Broad Institute Genome Sequencing Platform"/>
            <person name="Cuomo C."/>
            <person name="Litvintseva A."/>
            <person name="Chen Y."/>
            <person name="Heitman J."/>
            <person name="Sun S."/>
            <person name="Springer D."/>
            <person name="Dromer F."/>
            <person name="Young S.K."/>
            <person name="Zeng Q."/>
            <person name="Gargeya S."/>
            <person name="Fitzgerald M."/>
            <person name="Abouelleil A."/>
            <person name="Alvarado L."/>
            <person name="Berlin A.M."/>
            <person name="Chapman S.B."/>
            <person name="Dewar J."/>
            <person name="Goldberg J."/>
            <person name="Griggs A."/>
            <person name="Gujja S."/>
            <person name="Hansen M."/>
            <person name="Howarth C."/>
            <person name="Imamovic A."/>
            <person name="Larimer J."/>
            <person name="McCowan C."/>
            <person name="Murphy C."/>
            <person name="Pearson M."/>
            <person name="Priest M."/>
            <person name="Roberts A."/>
            <person name="Saif S."/>
            <person name="Shea T."/>
            <person name="Sykes S."/>
            <person name="Wortman J."/>
            <person name="Nusbaum C."/>
            <person name="Birren B."/>
        </authorList>
    </citation>
    <scope>NUCLEOTIDE SEQUENCE [LARGE SCALE GENOMIC DNA]</scope>
    <source>
        <strain evidence="12">CBS 10737</strain>
    </source>
</reference>
<feature type="region of interest" description="Disordered" evidence="10">
    <location>
        <begin position="734"/>
        <end position="777"/>
    </location>
</feature>
<keyword evidence="4 9" id="KW-0256">Endoplasmic reticulum</keyword>
<feature type="compositionally biased region" description="Polar residues" evidence="10">
    <location>
        <begin position="1271"/>
        <end position="1287"/>
    </location>
</feature>
<dbReference type="FunFam" id="3.90.770.10:FF:000001">
    <property type="entry name" value="3-hydroxy-3-methylglutaryl coenzyme A reductase"/>
    <property type="match status" value="1"/>
</dbReference>
<dbReference type="InterPro" id="IPR053958">
    <property type="entry name" value="HMGCR/SNAP/NPC1-like_SSD"/>
</dbReference>
<feature type="transmembrane region" description="Helical" evidence="9">
    <location>
        <begin position="335"/>
        <end position="359"/>
    </location>
</feature>
<feature type="region of interest" description="Disordered" evidence="10">
    <location>
        <begin position="536"/>
        <end position="564"/>
    </location>
</feature>
<gene>
    <name evidence="12" type="ORF">I206_06650</name>
    <name evidence="13" type="ORF">I206_101380</name>
</gene>
<evidence type="ECO:0000256" key="2">
    <source>
        <dbReference type="ARBA" id="ARBA00007661"/>
    </source>
</evidence>